<feature type="compositionally biased region" description="Basic and acidic residues" evidence="1">
    <location>
        <begin position="152"/>
        <end position="162"/>
    </location>
</feature>
<feature type="region of interest" description="Disordered" evidence="1">
    <location>
        <begin position="124"/>
        <end position="162"/>
    </location>
</feature>
<sequence>MIPLSIAAFAVYTQLVAPLTEGLTHRKHSTLCGEILPIDPHDDSKVALVIPLPSQHGHKTHLPTNEENALLPDDFDYHADEEDLKDLEELMKHPVPEKSIEAEREELQAAGELPEKEPFKVIPKKGSKEEKYSNGVSDTAKIFDDASSTVEDDGKVDEHGENERLAKELRESMEALDSLKPEH</sequence>
<name>A0AAD8P8G5_BABGI</name>
<dbReference type="AlphaFoldDB" id="A0AAD8P8G5"/>
<comment type="caution">
    <text evidence="2">The sequence shown here is derived from an EMBL/GenBank/DDBJ whole genome shotgun (WGS) entry which is preliminary data.</text>
</comment>
<dbReference type="EMBL" id="JAVEPI010000003">
    <property type="protein sequence ID" value="KAK1442530.1"/>
    <property type="molecule type" value="Genomic_DNA"/>
</dbReference>
<evidence type="ECO:0000313" key="2">
    <source>
        <dbReference type="EMBL" id="KAK1442530.1"/>
    </source>
</evidence>
<protein>
    <submittedName>
        <fullName evidence="2">Uncharacterized protein</fullName>
    </submittedName>
</protein>
<dbReference type="Proteomes" id="UP001230268">
    <property type="component" value="Unassembled WGS sequence"/>
</dbReference>
<organism evidence="2 3">
    <name type="scientific">Babesia gibsoni</name>
    <dbReference type="NCBI Taxonomy" id="33632"/>
    <lineage>
        <taxon>Eukaryota</taxon>
        <taxon>Sar</taxon>
        <taxon>Alveolata</taxon>
        <taxon>Apicomplexa</taxon>
        <taxon>Aconoidasida</taxon>
        <taxon>Piroplasmida</taxon>
        <taxon>Babesiidae</taxon>
        <taxon>Babesia</taxon>
    </lineage>
</organism>
<gene>
    <name evidence="2" type="ORF">BgAZ_300480</name>
</gene>
<accession>A0AAD8P8G5</accession>
<proteinExistence type="predicted"/>
<keyword evidence="3" id="KW-1185">Reference proteome</keyword>
<evidence type="ECO:0000313" key="3">
    <source>
        <dbReference type="Proteomes" id="UP001230268"/>
    </source>
</evidence>
<evidence type="ECO:0000256" key="1">
    <source>
        <dbReference type="SAM" id="MobiDB-lite"/>
    </source>
</evidence>
<reference evidence="2" key="1">
    <citation type="submission" date="2023-08" db="EMBL/GenBank/DDBJ databases">
        <title>Draft sequence of the Babesia gibsoni genome.</title>
        <authorList>
            <person name="Yamagishi J.Y."/>
            <person name="Xuan X.X."/>
        </authorList>
    </citation>
    <scope>NUCLEOTIDE SEQUENCE</scope>
    <source>
        <strain evidence="2">Azabu</strain>
    </source>
</reference>